<dbReference type="SUPFAM" id="SSF103515">
    <property type="entry name" value="Autotransporter"/>
    <property type="match status" value="1"/>
</dbReference>
<dbReference type="EMBL" id="JAAIJQ010000069">
    <property type="protein sequence ID" value="NEV63973.1"/>
    <property type="molecule type" value="Genomic_DNA"/>
</dbReference>
<dbReference type="AlphaFoldDB" id="A0A6M0K4Y1"/>
<feature type="chain" id="PRO_5026831814" evidence="1">
    <location>
        <begin position="38"/>
        <end position="872"/>
    </location>
</feature>
<dbReference type="InterPro" id="IPR006315">
    <property type="entry name" value="OM_autotransptr_brl_dom"/>
</dbReference>
<accession>A0A6M0K4Y1</accession>
<dbReference type="Proteomes" id="UP000483379">
    <property type="component" value="Unassembled WGS sequence"/>
</dbReference>
<comment type="caution">
    <text evidence="3">The sequence shown here is derived from an EMBL/GenBank/DDBJ whole genome shotgun (WGS) entry which is preliminary data.</text>
</comment>
<organism evidence="3 4">
    <name type="scientific">Thiorhodococcus minor</name>
    <dbReference type="NCBI Taxonomy" id="57489"/>
    <lineage>
        <taxon>Bacteria</taxon>
        <taxon>Pseudomonadati</taxon>
        <taxon>Pseudomonadota</taxon>
        <taxon>Gammaproteobacteria</taxon>
        <taxon>Chromatiales</taxon>
        <taxon>Chromatiaceae</taxon>
        <taxon>Thiorhodococcus</taxon>
    </lineage>
</organism>
<feature type="signal peptide" evidence="1">
    <location>
        <begin position="1"/>
        <end position="37"/>
    </location>
</feature>
<dbReference type="InterPro" id="IPR036709">
    <property type="entry name" value="Autotransporte_beta_dom_sf"/>
</dbReference>
<evidence type="ECO:0000256" key="1">
    <source>
        <dbReference type="SAM" id="SignalP"/>
    </source>
</evidence>
<dbReference type="RefSeq" id="WP_164454436.1">
    <property type="nucleotide sequence ID" value="NZ_JAAIJQ010000069.1"/>
</dbReference>
<sequence>MKRDAHAGESSRRPPLGKWPATLAALLLGMSASSAFAEPTFSPSAPDVERAPGGTLTIGIATSPQGDGLERLVSADWTEGGGAARRSAELSPQSDSVTIGVPSSATHCEVLDDSLTVTWDGNCFEDTGVGELFCQSPGNTTRTPIRITVKDELTLSPASSTITGGPGSTQTLTLSVSGGIAPYTAESANGAAVTFSGRTLSYTIPADAAGSFTDTISIMGASEGDACGGNAADLSLSVSLDADMLILSPSSQDLGAFQPGDSVQARLSISGGIPGYSAEIVSGPAGAQLSGPSTDGTLTFSYAVPADAQSGDTSVTIEVTDSGEGTTQQSTTASLSFRVDAPSGPALSASPSDISLNATSLVGASNRVTERFSVNGGVAPYTLSVVGVSGGVVGQVEPSQLTSPGTAQYAADIPASAQSDLAFVNRIEVTDAAGNVAVVTVEANVSASDTLSTLPGLTPNQRSVARAVETVCPQLGAISQRTADQEDLFTQCSDMLANPRASGIPETLEQITNEKANAAKTAGIETGTQQLANIGSRLAALRSGAKGLDFGAFSLNVDGESLSGRQLAALAADASGGGASADASFGKWGFFLNGTVNFGDKDKTNNETGFDYSTTGLTAGADYRFSENFIAGGAFGYATNDVDFDSNDGGLETETWHIAAYATSYLTERTYIDAIVEYGWNDYDSKRNIDYQITSSLDAVRRQARASFSGTQFGASLGAGYDINEGPVAFGVYGKAAYLKVDVDNYRENNAGGLNLEMDGFDATSVTTTLGARVSRVFNTDTAVLVPQARVEWEHEYDNDASTLSARFAADPSGTTFLIDTDEPDRDYFRIGLGLSALFPQGVTTYLNYSTLLDKRDWTDHLIDAGVRWEFY</sequence>
<evidence type="ECO:0000259" key="2">
    <source>
        <dbReference type="PROSITE" id="PS51208"/>
    </source>
</evidence>
<dbReference type="Gene3D" id="2.40.128.130">
    <property type="entry name" value="Autotransporter beta-domain"/>
    <property type="match status" value="1"/>
</dbReference>
<dbReference type="Pfam" id="PF03797">
    <property type="entry name" value="Autotransporter"/>
    <property type="match status" value="1"/>
</dbReference>
<proteinExistence type="predicted"/>
<protein>
    <submittedName>
        <fullName evidence="3">Autotransporter outer membrane beta-barrel domain-containing protein</fullName>
    </submittedName>
</protein>
<name>A0A6M0K4Y1_9GAMM</name>
<evidence type="ECO:0000313" key="4">
    <source>
        <dbReference type="Proteomes" id="UP000483379"/>
    </source>
</evidence>
<dbReference type="SMART" id="SM00869">
    <property type="entry name" value="Autotransporter"/>
    <property type="match status" value="1"/>
</dbReference>
<reference evidence="3 4" key="1">
    <citation type="submission" date="2020-02" db="EMBL/GenBank/DDBJ databases">
        <title>Genome sequences of Thiorhodococcus mannitoliphagus and Thiorhodococcus minor, purple sulfur photosynthetic bacteria in the gammaproteobacterial family, Chromatiaceae.</title>
        <authorList>
            <person name="Aviles F.A."/>
            <person name="Meyer T.E."/>
            <person name="Kyndt J.A."/>
        </authorList>
    </citation>
    <scope>NUCLEOTIDE SEQUENCE [LARGE SCALE GENOMIC DNA]</scope>
    <source>
        <strain evidence="3 4">DSM 11518</strain>
    </source>
</reference>
<gene>
    <name evidence="3" type="ORF">G3446_19120</name>
</gene>
<dbReference type="NCBIfam" id="TIGR01414">
    <property type="entry name" value="autotrans_barl"/>
    <property type="match status" value="1"/>
</dbReference>
<dbReference type="GO" id="GO:0019867">
    <property type="term" value="C:outer membrane"/>
    <property type="evidence" value="ECO:0007669"/>
    <property type="project" value="InterPro"/>
</dbReference>
<dbReference type="InterPro" id="IPR005546">
    <property type="entry name" value="Autotransporte_beta"/>
</dbReference>
<feature type="domain" description="Autotransporter" evidence="2">
    <location>
        <begin position="583"/>
        <end position="871"/>
    </location>
</feature>
<evidence type="ECO:0000313" key="3">
    <source>
        <dbReference type="EMBL" id="NEV63973.1"/>
    </source>
</evidence>
<dbReference type="PROSITE" id="PS51208">
    <property type="entry name" value="AUTOTRANSPORTER"/>
    <property type="match status" value="1"/>
</dbReference>
<keyword evidence="1" id="KW-0732">Signal</keyword>
<keyword evidence="4" id="KW-1185">Reference proteome</keyword>